<dbReference type="Proteomes" id="UP000824112">
    <property type="component" value="Unassembled WGS sequence"/>
</dbReference>
<dbReference type="AlphaFoldDB" id="A0A9D1M749"/>
<keyword evidence="1" id="KW-1133">Transmembrane helix</keyword>
<reference evidence="2" key="2">
    <citation type="journal article" date="2021" name="PeerJ">
        <title>Extensive microbial diversity within the chicken gut microbiome revealed by metagenomics and culture.</title>
        <authorList>
            <person name="Gilroy R."/>
            <person name="Ravi A."/>
            <person name="Getino M."/>
            <person name="Pursley I."/>
            <person name="Horton D.L."/>
            <person name="Alikhan N.F."/>
            <person name="Baker D."/>
            <person name="Gharbi K."/>
            <person name="Hall N."/>
            <person name="Watson M."/>
            <person name="Adriaenssens E.M."/>
            <person name="Foster-Nyarko E."/>
            <person name="Jarju S."/>
            <person name="Secka A."/>
            <person name="Antonio M."/>
            <person name="Oren A."/>
            <person name="Chaudhuri R.R."/>
            <person name="La Ragione R."/>
            <person name="Hildebrand F."/>
            <person name="Pallen M.J."/>
        </authorList>
    </citation>
    <scope>NUCLEOTIDE SEQUENCE</scope>
    <source>
        <strain evidence="2">CHK158-818</strain>
    </source>
</reference>
<proteinExistence type="predicted"/>
<feature type="transmembrane region" description="Helical" evidence="1">
    <location>
        <begin position="415"/>
        <end position="434"/>
    </location>
</feature>
<feature type="transmembrane region" description="Helical" evidence="1">
    <location>
        <begin position="36"/>
        <end position="56"/>
    </location>
</feature>
<organism evidence="2 3">
    <name type="scientific">Candidatus Gallibacteroides avistercoris</name>
    <dbReference type="NCBI Taxonomy" id="2840833"/>
    <lineage>
        <taxon>Bacteria</taxon>
        <taxon>Pseudomonadati</taxon>
        <taxon>Bacteroidota</taxon>
        <taxon>Bacteroidia</taxon>
        <taxon>Bacteroidales</taxon>
        <taxon>Bacteroidaceae</taxon>
        <taxon>Bacteroidaceae incertae sedis</taxon>
        <taxon>Candidatus Gallibacteroides</taxon>
    </lineage>
</organism>
<reference evidence="2" key="1">
    <citation type="submission" date="2020-10" db="EMBL/GenBank/DDBJ databases">
        <authorList>
            <person name="Gilroy R."/>
        </authorList>
    </citation>
    <scope>NUCLEOTIDE SEQUENCE</scope>
    <source>
        <strain evidence="2">CHK158-818</strain>
    </source>
</reference>
<evidence type="ECO:0000313" key="2">
    <source>
        <dbReference type="EMBL" id="HIU54879.1"/>
    </source>
</evidence>
<keyword evidence="1" id="KW-0812">Transmembrane</keyword>
<dbReference type="EMBL" id="DVNA01000084">
    <property type="protein sequence ID" value="HIU54879.1"/>
    <property type="molecule type" value="Genomic_DNA"/>
</dbReference>
<comment type="caution">
    <text evidence="2">The sequence shown here is derived from an EMBL/GenBank/DDBJ whole genome shotgun (WGS) entry which is preliminary data.</text>
</comment>
<protein>
    <submittedName>
        <fullName evidence="2">Uncharacterized protein</fullName>
    </submittedName>
</protein>
<gene>
    <name evidence="2" type="ORF">IAB03_03610</name>
</gene>
<sequence length="441" mass="48362">MYLKKIRKRFLVYLLVGAIASSAVFSSYSTAKNVKAVFPLPAVAAVMIPLLAVVGVKLTADYYLKNSDAVNQALYDFGSSVWNSLFTSHDDEIMAASFDQFLASANGSGTIAVTPELKKFLSAIADNATFLDLFPEFDFLDAISTADMLKGSYIIVMLWGTSYYYFISDKKPVAYWRDFGSSISSVSIDSYSNQADIYRYIMMKQSDGSYVRKDDGYIASVGMSRNAELKYSTFTIYESIDEALEHYDEDALTGLPMDNSANQDIAQKVDGLGTTFENLTYGQVQADGSIVEQIPVAGDITGWIEGTWSDAIADNDVIVLDPATDTVLVGEGAVDVPITPAPSLPNLPTEVPDTIDGLKVDLTKVFPFCVPFDLVRAVSVFNQEPVAPRIQYTLNVRPLGFSYTFDIDLSEFDTVAAICRTMFLLAFIVGLIMATRQLIRG</sequence>
<evidence type="ECO:0000256" key="1">
    <source>
        <dbReference type="SAM" id="Phobius"/>
    </source>
</evidence>
<keyword evidence="1" id="KW-0472">Membrane</keyword>
<accession>A0A9D1M749</accession>
<name>A0A9D1M749_9BACT</name>
<evidence type="ECO:0000313" key="3">
    <source>
        <dbReference type="Proteomes" id="UP000824112"/>
    </source>
</evidence>